<reference evidence="2 3" key="1">
    <citation type="journal article" date="2011" name="Stand. Genomic Sci.">
        <title>Complete genome sequence of Treponema succinifaciens type strain (6091).</title>
        <authorList>
            <person name="Han C."/>
            <person name="Gronow S."/>
            <person name="Teshima H."/>
            <person name="Lapidus A."/>
            <person name="Nolan M."/>
            <person name="Lucas S."/>
            <person name="Hammon N."/>
            <person name="Deshpande S."/>
            <person name="Cheng J.F."/>
            <person name="Zeytun A."/>
            <person name="Tapia R."/>
            <person name="Goodwin L."/>
            <person name="Pitluck S."/>
            <person name="Liolios K."/>
            <person name="Pagani I."/>
            <person name="Ivanova N."/>
            <person name="Mavromatis K."/>
            <person name="Mikhailova N."/>
            <person name="Huntemann M."/>
            <person name="Pati A."/>
            <person name="Chen A."/>
            <person name="Palaniappan K."/>
            <person name="Land M."/>
            <person name="Hauser L."/>
            <person name="Brambilla E.M."/>
            <person name="Rohde M."/>
            <person name="Goker M."/>
            <person name="Woyke T."/>
            <person name="Bristow J."/>
            <person name="Eisen J.A."/>
            <person name="Markowitz V."/>
            <person name="Hugenholtz P."/>
            <person name="Kyrpides N.C."/>
            <person name="Klenk H.P."/>
            <person name="Detter J.C."/>
        </authorList>
    </citation>
    <scope>NUCLEOTIDE SEQUENCE [LARGE SCALE GENOMIC DNA]</scope>
    <source>
        <strain evidence="3">ATCC 33096 / DSM 2489 / 6091</strain>
    </source>
</reference>
<reference evidence="3" key="2">
    <citation type="submission" date="2011-04" db="EMBL/GenBank/DDBJ databases">
        <title>The complete genome of chromosome of Treponema succinifaciens DSM 2489.</title>
        <authorList>
            <person name="Lucas S."/>
            <person name="Copeland A."/>
            <person name="Lapidus A."/>
            <person name="Bruce D."/>
            <person name="Goodwin L."/>
            <person name="Pitluck S."/>
            <person name="Peters L."/>
            <person name="Kyrpides N."/>
            <person name="Mavromatis K."/>
            <person name="Ivanova N."/>
            <person name="Ovchinnikova G."/>
            <person name="Teshima H."/>
            <person name="Detter J.C."/>
            <person name="Tapia R."/>
            <person name="Han C."/>
            <person name="Land M."/>
            <person name="Hauser L."/>
            <person name="Markowitz V."/>
            <person name="Cheng J.-F."/>
            <person name="Hugenholtz P."/>
            <person name="Woyke T."/>
            <person name="Wu D."/>
            <person name="Gronow S."/>
            <person name="Wellnitz S."/>
            <person name="Brambilla E."/>
            <person name="Klenk H.-P."/>
            <person name="Eisen J.A."/>
        </authorList>
    </citation>
    <scope>NUCLEOTIDE SEQUENCE [LARGE SCALE GENOMIC DNA]</scope>
    <source>
        <strain evidence="3">ATCC 33096 / DSM 2489 / 6091</strain>
    </source>
</reference>
<evidence type="ECO:0000313" key="2">
    <source>
        <dbReference type="EMBL" id="AEB13379.1"/>
    </source>
</evidence>
<feature type="chain" id="PRO_5003284152" description="Lipoprotein" evidence="1">
    <location>
        <begin position="23"/>
        <end position="63"/>
    </location>
</feature>
<feature type="signal peptide" evidence="1">
    <location>
        <begin position="1"/>
        <end position="22"/>
    </location>
</feature>
<sequence>MKKFLNTLAVFAAVAALGFGFASCSDDDDGSGSALVAYSSTDSDDRTGTISFYSNNNYTVHLV</sequence>
<keyword evidence="3" id="KW-1185">Reference proteome</keyword>
<proteinExistence type="predicted"/>
<gene>
    <name evidence="2" type="ordered locus">Tresu_0427</name>
</gene>
<evidence type="ECO:0000256" key="1">
    <source>
        <dbReference type="SAM" id="SignalP"/>
    </source>
</evidence>
<organism evidence="2 3">
    <name type="scientific">Treponema succinifaciens (strain ATCC 33096 / DSM 2489 / 6091)</name>
    <dbReference type="NCBI Taxonomy" id="869209"/>
    <lineage>
        <taxon>Bacteria</taxon>
        <taxon>Pseudomonadati</taxon>
        <taxon>Spirochaetota</taxon>
        <taxon>Spirochaetia</taxon>
        <taxon>Spirochaetales</taxon>
        <taxon>Treponemataceae</taxon>
        <taxon>Treponema</taxon>
    </lineage>
</organism>
<name>F2NX44_TRES6</name>
<evidence type="ECO:0008006" key="4">
    <source>
        <dbReference type="Google" id="ProtNLM"/>
    </source>
</evidence>
<dbReference type="KEGG" id="tsu:Tresu_0427"/>
<dbReference type="Proteomes" id="UP000006852">
    <property type="component" value="Chromosome"/>
</dbReference>
<dbReference type="EMBL" id="CP002631">
    <property type="protein sequence ID" value="AEB13379.1"/>
    <property type="molecule type" value="Genomic_DNA"/>
</dbReference>
<evidence type="ECO:0000313" key="3">
    <source>
        <dbReference type="Proteomes" id="UP000006852"/>
    </source>
</evidence>
<dbReference type="PROSITE" id="PS51257">
    <property type="entry name" value="PROKAR_LIPOPROTEIN"/>
    <property type="match status" value="1"/>
</dbReference>
<accession>F2NX44</accession>
<protein>
    <recommendedName>
        <fullName evidence="4">Lipoprotein</fullName>
    </recommendedName>
</protein>
<keyword evidence="1" id="KW-0732">Signal</keyword>
<dbReference type="HOGENOM" id="CLU_2884634_0_0_12"/>
<dbReference type="AlphaFoldDB" id="F2NX44"/>